<evidence type="ECO:0000256" key="4">
    <source>
        <dbReference type="ARBA" id="ARBA00022989"/>
    </source>
</evidence>
<feature type="transmembrane region" description="Helical" evidence="6">
    <location>
        <begin position="251"/>
        <end position="271"/>
    </location>
</feature>
<dbReference type="Proteomes" id="UP000248706">
    <property type="component" value="Unassembled WGS sequence"/>
</dbReference>
<keyword evidence="2" id="KW-1003">Cell membrane</keyword>
<dbReference type="EMBL" id="MCIF01000002">
    <property type="protein sequence ID" value="RAQ94976.1"/>
    <property type="molecule type" value="Genomic_DNA"/>
</dbReference>
<evidence type="ECO:0000313" key="9">
    <source>
        <dbReference type="Proteomes" id="UP000248706"/>
    </source>
</evidence>
<dbReference type="InterPro" id="IPR036259">
    <property type="entry name" value="MFS_trans_sf"/>
</dbReference>
<accession>A0A328VBB4</accession>
<feature type="transmembrane region" description="Helical" evidence="6">
    <location>
        <begin position="169"/>
        <end position="192"/>
    </location>
</feature>
<feature type="transmembrane region" description="Helical" evidence="6">
    <location>
        <begin position="278"/>
        <end position="300"/>
    </location>
</feature>
<feature type="domain" description="Major facilitator superfamily (MFS) profile" evidence="7">
    <location>
        <begin position="11"/>
        <end position="387"/>
    </location>
</feature>
<dbReference type="InterPro" id="IPR052425">
    <property type="entry name" value="Uncharacterized_MFS-type"/>
</dbReference>
<dbReference type="PANTHER" id="PTHR42688:SF1">
    <property type="entry name" value="BLR5212 PROTEIN"/>
    <property type="match status" value="1"/>
</dbReference>
<evidence type="ECO:0000256" key="3">
    <source>
        <dbReference type="ARBA" id="ARBA00022692"/>
    </source>
</evidence>
<feature type="transmembrane region" description="Helical" evidence="6">
    <location>
        <begin position="334"/>
        <end position="358"/>
    </location>
</feature>
<dbReference type="AlphaFoldDB" id="A0A328VBB4"/>
<feature type="transmembrane region" description="Helical" evidence="6">
    <location>
        <begin position="38"/>
        <end position="62"/>
    </location>
</feature>
<dbReference type="GO" id="GO:0022857">
    <property type="term" value="F:transmembrane transporter activity"/>
    <property type="evidence" value="ECO:0007669"/>
    <property type="project" value="InterPro"/>
</dbReference>
<sequence length="394" mass="41622">MNSLTLKRAAFRFVLLIGILSFFADFTYEGARGILGPYLALLGAGAALIGVVTGLGELLGYGLRLVSGPLSDRTGQYWPVTIVGYVVQMVSVPLLAVAGSWPLAALLIILERAGKAIRNPPRDVMLSQAAHEMGYGWAFGFHEALDQFGALLGPLAVAAVLAWQGNYRLAFASLAVSAALTLLLLLLARLLYPRPHELAPAPQVAAPQALPATYWIYLVGAVLVAAGFADFPLIAYHFARVSSVPSTLVPVFYAIAMGSSGLGSLLCGRLFDRLGMGILIPLTVLAALFAPLVFLGGFWLALLGVVVWGLGMGVHESLIPAAVALMVPGQRRASAYGIFTAGYGICWFLGSALIGLLYSVALPLAITFCLLSELLAIPFFIIASRQLQRAARPA</sequence>
<dbReference type="GO" id="GO:0005886">
    <property type="term" value="C:plasma membrane"/>
    <property type="evidence" value="ECO:0007669"/>
    <property type="project" value="UniProtKB-SubCell"/>
</dbReference>
<keyword evidence="5 6" id="KW-0472">Membrane</keyword>
<feature type="transmembrane region" description="Helical" evidence="6">
    <location>
        <begin position="306"/>
        <end position="327"/>
    </location>
</feature>
<evidence type="ECO:0000256" key="2">
    <source>
        <dbReference type="ARBA" id="ARBA00022475"/>
    </source>
</evidence>
<dbReference type="OrthoDB" id="9803985at2"/>
<protein>
    <submittedName>
        <fullName evidence="8">MFS transporter</fullName>
    </submittedName>
</protein>
<feature type="transmembrane region" description="Helical" evidence="6">
    <location>
        <begin position="144"/>
        <end position="163"/>
    </location>
</feature>
<gene>
    <name evidence="8" type="ORF">A4R35_05470</name>
</gene>
<name>A0A328VBB4_9CHLR</name>
<keyword evidence="9" id="KW-1185">Reference proteome</keyword>
<dbReference type="InterPro" id="IPR011701">
    <property type="entry name" value="MFS"/>
</dbReference>
<feature type="transmembrane region" description="Helical" evidence="6">
    <location>
        <begin position="364"/>
        <end position="383"/>
    </location>
</feature>
<keyword evidence="3 6" id="KW-0812">Transmembrane</keyword>
<proteinExistence type="predicted"/>
<dbReference type="Pfam" id="PF07690">
    <property type="entry name" value="MFS_1"/>
    <property type="match status" value="1"/>
</dbReference>
<dbReference type="RefSeq" id="WP_112427322.1">
    <property type="nucleotide sequence ID" value="NZ_MCIF01000002.1"/>
</dbReference>
<reference evidence="8 9" key="1">
    <citation type="submission" date="2016-08" db="EMBL/GenBank/DDBJ databases">
        <title>Analysis of Carbohydrate Active Enzymes in Thermogemmatispora T81 Reveals Carbohydrate Degradation Ability.</title>
        <authorList>
            <person name="Tomazini A."/>
            <person name="Lal S."/>
            <person name="Stott M."/>
            <person name="Henrissat B."/>
            <person name="Polikarpov I."/>
            <person name="Sparling R."/>
            <person name="Levin D.B."/>
        </authorList>
    </citation>
    <scope>NUCLEOTIDE SEQUENCE [LARGE SCALE GENOMIC DNA]</scope>
    <source>
        <strain evidence="8 9">T81</strain>
    </source>
</reference>
<evidence type="ECO:0000256" key="6">
    <source>
        <dbReference type="SAM" id="Phobius"/>
    </source>
</evidence>
<comment type="subcellular location">
    <subcellularLocation>
        <location evidence="1">Cell membrane</location>
        <topology evidence="1">Multi-pass membrane protein</topology>
    </subcellularLocation>
</comment>
<organism evidence="8 9">
    <name type="scientific">Thermogemmatispora tikiterensis</name>
    <dbReference type="NCBI Taxonomy" id="1825093"/>
    <lineage>
        <taxon>Bacteria</taxon>
        <taxon>Bacillati</taxon>
        <taxon>Chloroflexota</taxon>
        <taxon>Ktedonobacteria</taxon>
        <taxon>Thermogemmatisporales</taxon>
        <taxon>Thermogemmatisporaceae</taxon>
        <taxon>Thermogemmatispora</taxon>
    </lineage>
</organism>
<dbReference type="Gene3D" id="1.20.1250.20">
    <property type="entry name" value="MFS general substrate transporter like domains"/>
    <property type="match status" value="2"/>
</dbReference>
<dbReference type="CDD" id="cd17370">
    <property type="entry name" value="MFS_MJ1317_like"/>
    <property type="match status" value="1"/>
</dbReference>
<evidence type="ECO:0000259" key="7">
    <source>
        <dbReference type="PROSITE" id="PS50850"/>
    </source>
</evidence>
<dbReference type="InterPro" id="IPR020846">
    <property type="entry name" value="MFS_dom"/>
</dbReference>
<dbReference type="PANTHER" id="PTHR42688">
    <property type="entry name" value="CONSERVED PROTEIN"/>
    <property type="match status" value="1"/>
</dbReference>
<evidence type="ECO:0000256" key="1">
    <source>
        <dbReference type="ARBA" id="ARBA00004651"/>
    </source>
</evidence>
<comment type="caution">
    <text evidence="8">The sequence shown here is derived from an EMBL/GenBank/DDBJ whole genome shotgun (WGS) entry which is preliminary data.</text>
</comment>
<feature type="transmembrane region" description="Helical" evidence="6">
    <location>
        <begin position="6"/>
        <end position="26"/>
    </location>
</feature>
<evidence type="ECO:0000256" key="5">
    <source>
        <dbReference type="ARBA" id="ARBA00023136"/>
    </source>
</evidence>
<feature type="transmembrane region" description="Helical" evidence="6">
    <location>
        <begin position="213"/>
        <end position="239"/>
    </location>
</feature>
<feature type="transmembrane region" description="Helical" evidence="6">
    <location>
        <begin position="82"/>
        <end position="110"/>
    </location>
</feature>
<dbReference type="SUPFAM" id="SSF103473">
    <property type="entry name" value="MFS general substrate transporter"/>
    <property type="match status" value="1"/>
</dbReference>
<keyword evidence="4 6" id="KW-1133">Transmembrane helix</keyword>
<dbReference type="PROSITE" id="PS50850">
    <property type="entry name" value="MFS"/>
    <property type="match status" value="1"/>
</dbReference>
<evidence type="ECO:0000313" key="8">
    <source>
        <dbReference type="EMBL" id="RAQ94976.1"/>
    </source>
</evidence>